<evidence type="ECO:0000256" key="1">
    <source>
        <dbReference type="SAM" id="MobiDB-lite"/>
    </source>
</evidence>
<reference evidence="2 3" key="1">
    <citation type="submission" date="2019-03" db="EMBL/GenBank/DDBJ databases">
        <title>Draft genome sequence of Xylaria hypoxylon DSM 108379, a ubiquitous saprotrophic-parasitic fungi on hardwood.</title>
        <authorList>
            <person name="Buettner E."/>
            <person name="Leonhardt S."/>
            <person name="Gebauer A.M."/>
            <person name="Liers C."/>
            <person name="Hofrichter M."/>
            <person name="Kellner H."/>
        </authorList>
    </citation>
    <scope>NUCLEOTIDE SEQUENCE [LARGE SCALE GENOMIC DNA]</scope>
    <source>
        <strain evidence="2 3">DSM 108379</strain>
    </source>
</reference>
<feature type="compositionally biased region" description="Polar residues" evidence="1">
    <location>
        <begin position="76"/>
        <end position="85"/>
    </location>
</feature>
<dbReference type="STRING" id="37992.A0A4Z0YVP6"/>
<feature type="compositionally biased region" description="Basic and acidic residues" evidence="1">
    <location>
        <begin position="439"/>
        <end position="452"/>
    </location>
</feature>
<gene>
    <name evidence="2" type="ORF">E0Z10_g726</name>
</gene>
<dbReference type="OrthoDB" id="284473at2759"/>
<feature type="compositionally biased region" description="Basic and acidic residues" evidence="1">
    <location>
        <begin position="176"/>
        <end position="193"/>
    </location>
</feature>
<name>A0A4Z0YVP6_9PEZI</name>
<dbReference type="Proteomes" id="UP000297716">
    <property type="component" value="Unassembled WGS sequence"/>
</dbReference>
<accession>A0A4Z0YVP6</accession>
<evidence type="ECO:0000313" key="3">
    <source>
        <dbReference type="Proteomes" id="UP000297716"/>
    </source>
</evidence>
<feature type="compositionally biased region" description="Basic and acidic residues" evidence="1">
    <location>
        <begin position="98"/>
        <end position="152"/>
    </location>
</feature>
<sequence>MEVTAKSIENLAEQILPKQPYYLSLSPTRKYVIHAGEKRLDEQDTRPLQYTTLVGGEADRGVLITRAYFTVRDEPNSSNAPTPTTLKVDPKKPRKTVTLKDYKNKKVEGDSPPKSEGKEKPNDLSTIKEREGIKKRTEPAPKEMDSRRDFKKSIIANVKVEAPYQYSPSPERRKRVAETDEGTKPVKRVKVEDATPNGATPRPFKDTTSHKPVRSIPPGKSEARDMKPSPVTNGRPASSSSTLRATSPKHTSHVNGHGKTSGQTMHKRAVSNGEPVSKAVPRLLSPLHIADLSVDKSSDMVKESTSESRRSPPKKRPIEAGGLKSQSKKIRDDREPSPSAKKRKVLPPLLSPTLPPIVMDELARLEKNTDTPSKEASLRNSQASDSSVIVKKPPKPTREETIHVDNMKEPTQYVVTIKYKKRHAKTIERLLNLPSGGKKKTESLKREDRTLRESSGSVEPGTARKRPRTTTDISEALKQPKAPDILRPSTPPRQSTAMSRIASNGSQVDTPGAANSLTPSIQPPPGKRREPILPEKLERAHRYRMRHEFFMELGTKLKHERDAIMMHGPQPVPDRDLPIAMSSGIQALLAWMHAAKLQSDAYDLERLHRQIQPWKQILPFFNIYKAECHKNSQVAALLSRIQAIFMIYMCRTQWFLPSDPESAQRLVNLNKDEAEAWRLADHARKKLGIYDGGLDASDGGAVGKLLDRIGPWTTLEEAIPIALDVLRNALGTDKPWKPNSELAKLSRSIANGVAGQ</sequence>
<feature type="region of interest" description="Disordered" evidence="1">
    <location>
        <begin position="430"/>
        <end position="533"/>
    </location>
</feature>
<dbReference type="AlphaFoldDB" id="A0A4Z0YVP6"/>
<protein>
    <submittedName>
        <fullName evidence="2">Uncharacterized protein</fullName>
    </submittedName>
</protein>
<feature type="compositionally biased region" description="Basic and acidic residues" evidence="1">
    <location>
        <begin position="293"/>
        <end position="310"/>
    </location>
</feature>
<feature type="compositionally biased region" description="Basic and acidic residues" evidence="1">
    <location>
        <begin position="361"/>
        <end position="377"/>
    </location>
</feature>
<comment type="caution">
    <text evidence="2">The sequence shown here is derived from an EMBL/GenBank/DDBJ whole genome shotgun (WGS) entry which is preliminary data.</text>
</comment>
<proteinExistence type="predicted"/>
<dbReference type="EMBL" id="SKBN01000007">
    <property type="protein sequence ID" value="TGJ88057.1"/>
    <property type="molecule type" value="Genomic_DNA"/>
</dbReference>
<organism evidence="2 3">
    <name type="scientific">Xylaria hypoxylon</name>
    <dbReference type="NCBI Taxonomy" id="37992"/>
    <lineage>
        <taxon>Eukaryota</taxon>
        <taxon>Fungi</taxon>
        <taxon>Dikarya</taxon>
        <taxon>Ascomycota</taxon>
        <taxon>Pezizomycotina</taxon>
        <taxon>Sordariomycetes</taxon>
        <taxon>Xylariomycetidae</taxon>
        <taxon>Xylariales</taxon>
        <taxon>Xylariaceae</taxon>
        <taxon>Xylaria</taxon>
    </lineage>
</organism>
<feature type="compositionally biased region" description="Polar residues" evidence="1">
    <location>
        <begin position="378"/>
        <end position="387"/>
    </location>
</feature>
<evidence type="ECO:0000313" key="2">
    <source>
        <dbReference type="EMBL" id="TGJ88057.1"/>
    </source>
</evidence>
<feature type="region of interest" description="Disordered" evidence="1">
    <location>
        <begin position="73"/>
        <end position="400"/>
    </location>
</feature>
<feature type="compositionally biased region" description="Polar residues" evidence="1">
    <location>
        <begin position="230"/>
        <end position="249"/>
    </location>
</feature>
<feature type="compositionally biased region" description="Polar residues" evidence="1">
    <location>
        <begin position="492"/>
        <end position="520"/>
    </location>
</feature>
<keyword evidence="3" id="KW-1185">Reference proteome</keyword>